<keyword evidence="3" id="KW-1185">Reference proteome</keyword>
<sequence length="68" mass="7970">MTVYSTVRQTLASLEGAKATMVMYSQISQTPEARHTFQRNAQRLEKVLEQMKKRVQTLEFEEPQYKGF</sequence>
<accession>A0A7D3XH54</accession>
<dbReference type="AlphaFoldDB" id="A0A7D3XH54"/>
<proteinExistence type="predicted"/>
<dbReference type="RefSeq" id="WP_173219856.1">
    <property type="nucleotide sequence ID" value="NZ_CP048104.1"/>
</dbReference>
<protein>
    <submittedName>
        <fullName evidence="2">DUF1657 domain-containing protein</fullName>
    </submittedName>
</protein>
<evidence type="ECO:0000313" key="3">
    <source>
        <dbReference type="Proteomes" id="UP000503088"/>
    </source>
</evidence>
<dbReference type="KEGG" id="kpul:GXN76_01795"/>
<organism evidence="2 3">
    <name type="scientific">Kroppenstedtia pulmonis</name>
    <dbReference type="NCBI Taxonomy" id="1380685"/>
    <lineage>
        <taxon>Bacteria</taxon>
        <taxon>Bacillati</taxon>
        <taxon>Bacillota</taxon>
        <taxon>Bacilli</taxon>
        <taxon>Bacillales</taxon>
        <taxon>Thermoactinomycetaceae</taxon>
        <taxon>Kroppenstedtia</taxon>
    </lineage>
</organism>
<dbReference type="EMBL" id="CP048104">
    <property type="protein sequence ID" value="QKG83324.1"/>
    <property type="molecule type" value="Genomic_DNA"/>
</dbReference>
<dbReference type="Proteomes" id="UP000503088">
    <property type="component" value="Chromosome"/>
</dbReference>
<gene>
    <name evidence="2" type="ORF">GXN76_01795</name>
</gene>
<reference evidence="2 3" key="1">
    <citation type="submission" date="2020-01" db="EMBL/GenBank/DDBJ databases">
        <authorList>
            <person name="Gulvik C.A."/>
            <person name="Batra D.G."/>
        </authorList>
    </citation>
    <scope>NUCLEOTIDE SEQUENCE [LARGE SCALE GENOMIC DNA]</scope>
    <source>
        <strain evidence="2 3">W9323</strain>
    </source>
</reference>
<evidence type="ECO:0000313" key="2">
    <source>
        <dbReference type="EMBL" id="QKG83324.1"/>
    </source>
</evidence>
<dbReference type="Pfam" id="PF07870">
    <property type="entry name" value="DUF1657"/>
    <property type="match status" value="1"/>
</dbReference>
<feature type="coiled-coil region" evidence="1">
    <location>
        <begin position="34"/>
        <end position="61"/>
    </location>
</feature>
<dbReference type="InterPro" id="IPR012452">
    <property type="entry name" value="DUF1657"/>
</dbReference>
<evidence type="ECO:0000256" key="1">
    <source>
        <dbReference type="SAM" id="Coils"/>
    </source>
</evidence>
<name>A0A7D3XH54_9BACL</name>
<keyword evidence="1" id="KW-0175">Coiled coil</keyword>